<evidence type="ECO:0000313" key="7">
    <source>
        <dbReference type="EMBL" id="GAA3697841.1"/>
    </source>
</evidence>
<feature type="transmembrane region" description="Helical" evidence="6">
    <location>
        <begin position="146"/>
        <end position="164"/>
    </location>
</feature>
<evidence type="ECO:0000313" key="8">
    <source>
        <dbReference type="Proteomes" id="UP001500523"/>
    </source>
</evidence>
<dbReference type="InterPro" id="IPR038330">
    <property type="entry name" value="TspO/MBR-related_sf"/>
</dbReference>
<evidence type="ECO:0000256" key="1">
    <source>
        <dbReference type="ARBA" id="ARBA00004141"/>
    </source>
</evidence>
<proteinExistence type="inferred from homology"/>
<evidence type="ECO:0000256" key="6">
    <source>
        <dbReference type="SAM" id="Phobius"/>
    </source>
</evidence>
<feature type="transmembrane region" description="Helical" evidence="6">
    <location>
        <begin position="93"/>
        <end position="113"/>
    </location>
</feature>
<evidence type="ECO:0000256" key="2">
    <source>
        <dbReference type="ARBA" id="ARBA00007524"/>
    </source>
</evidence>
<feature type="transmembrane region" description="Helical" evidence="6">
    <location>
        <begin position="12"/>
        <end position="32"/>
    </location>
</feature>
<name>A0ABP7CX66_9SPHN</name>
<evidence type="ECO:0000256" key="3">
    <source>
        <dbReference type="ARBA" id="ARBA00022692"/>
    </source>
</evidence>
<dbReference type="EMBL" id="BAABBF010000001">
    <property type="protein sequence ID" value="GAA3697841.1"/>
    <property type="molecule type" value="Genomic_DNA"/>
</dbReference>
<feature type="transmembrane region" description="Helical" evidence="6">
    <location>
        <begin position="120"/>
        <end position="140"/>
    </location>
</feature>
<dbReference type="PANTHER" id="PTHR10057">
    <property type="entry name" value="PERIPHERAL-TYPE BENZODIAZEPINE RECEPTOR"/>
    <property type="match status" value="1"/>
</dbReference>
<comment type="similarity">
    <text evidence="2">Belongs to the TspO/BZRP family.</text>
</comment>
<keyword evidence="3 6" id="KW-0812">Transmembrane</keyword>
<dbReference type="Proteomes" id="UP001500523">
    <property type="component" value="Unassembled WGS sequence"/>
</dbReference>
<evidence type="ECO:0000256" key="4">
    <source>
        <dbReference type="ARBA" id="ARBA00022989"/>
    </source>
</evidence>
<accession>A0ABP7CX66</accession>
<evidence type="ECO:0008006" key="9">
    <source>
        <dbReference type="Google" id="ProtNLM"/>
    </source>
</evidence>
<reference evidence="8" key="1">
    <citation type="journal article" date="2019" name="Int. J. Syst. Evol. Microbiol.">
        <title>The Global Catalogue of Microorganisms (GCM) 10K type strain sequencing project: providing services to taxonomists for standard genome sequencing and annotation.</title>
        <authorList>
            <consortium name="The Broad Institute Genomics Platform"/>
            <consortium name="The Broad Institute Genome Sequencing Center for Infectious Disease"/>
            <person name="Wu L."/>
            <person name="Ma J."/>
        </authorList>
    </citation>
    <scope>NUCLEOTIDE SEQUENCE [LARGE SCALE GENOMIC DNA]</scope>
    <source>
        <strain evidence="8">JCM 17498</strain>
    </source>
</reference>
<dbReference type="CDD" id="cd15904">
    <property type="entry name" value="TSPO_MBR"/>
    <property type="match status" value="1"/>
</dbReference>
<comment type="caution">
    <text evidence="7">The sequence shown here is derived from an EMBL/GenBank/DDBJ whole genome shotgun (WGS) entry which is preliminary data.</text>
</comment>
<dbReference type="PANTHER" id="PTHR10057:SF0">
    <property type="entry name" value="TRANSLOCATOR PROTEIN"/>
    <property type="match status" value="1"/>
</dbReference>
<sequence>MPDADIDPARAGLSRPLAFAAVAAVLGASAWLGRRNAPDPSHPGIRRWYKRLDKPAYTPPDAAFGAVWPVLETGLGIGGYRLLRQPASDGRNIAVGLWLLNTAMIGGWTELFFRRKALGASAAASAAMIATGAGYVAAAGRVDRPAAALAVPFVAWLGFATLLAERIRERNAA</sequence>
<dbReference type="Pfam" id="PF03073">
    <property type="entry name" value="TspO_MBR"/>
    <property type="match status" value="1"/>
</dbReference>
<keyword evidence="8" id="KW-1185">Reference proteome</keyword>
<keyword evidence="5 6" id="KW-0472">Membrane</keyword>
<gene>
    <name evidence="7" type="ORF">GCM10022268_05440</name>
</gene>
<comment type="subcellular location">
    <subcellularLocation>
        <location evidence="1">Membrane</location>
        <topology evidence="1">Multi-pass membrane protein</topology>
    </subcellularLocation>
</comment>
<keyword evidence="4 6" id="KW-1133">Transmembrane helix</keyword>
<dbReference type="Gene3D" id="1.20.1260.100">
    <property type="entry name" value="TspO/MBR protein"/>
    <property type="match status" value="1"/>
</dbReference>
<dbReference type="RefSeq" id="WP_344691824.1">
    <property type="nucleotide sequence ID" value="NZ_BAABBF010000001.1"/>
</dbReference>
<dbReference type="InterPro" id="IPR004307">
    <property type="entry name" value="TspO_MBR"/>
</dbReference>
<protein>
    <recommendedName>
        <fullName evidence="9">Tryptophan-rich sensory protein</fullName>
    </recommendedName>
</protein>
<evidence type="ECO:0000256" key="5">
    <source>
        <dbReference type="ARBA" id="ARBA00023136"/>
    </source>
</evidence>
<organism evidence="7 8">
    <name type="scientific">Sphingomonas cynarae</name>
    <dbReference type="NCBI Taxonomy" id="930197"/>
    <lineage>
        <taxon>Bacteria</taxon>
        <taxon>Pseudomonadati</taxon>
        <taxon>Pseudomonadota</taxon>
        <taxon>Alphaproteobacteria</taxon>
        <taxon>Sphingomonadales</taxon>
        <taxon>Sphingomonadaceae</taxon>
        <taxon>Sphingomonas</taxon>
    </lineage>
</organism>